<accession>C9JSZ7</accession>
<gene>
    <name evidence="1" type="primary">ADAR2g</name>
</gene>
<protein>
    <submittedName>
        <fullName evidence="1">Adenosine deaminase acting on RNA type2g</fullName>
    </submittedName>
</protein>
<evidence type="ECO:0000313" key="1">
    <source>
        <dbReference type="EMBL" id="BAE16325.1"/>
    </source>
</evidence>
<accession>Q4AE81</accession>
<organism evidence="1">
    <name type="scientific">Homo sapiens</name>
    <name type="common">Human</name>
    <dbReference type="NCBI Taxonomy" id="9606"/>
    <lineage>
        <taxon>Eukaryota</taxon>
        <taxon>Metazoa</taxon>
        <taxon>Chordata</taxon>
        <taxon>Craniata</taxon>
        <taxon>Vertebrata</taxon>
        <taxon>Euteleostomi</taxon>
        <taxon>Mammalia</taxon>
        <taxon>Eutheria</taxon>
        <taxon>Euarchontoglires</taxon>
        <taxon>Primates</taxon>
        <taxon>Haplorrhini</taxon>
        <taxon>Catarrhini</taxon>
        <taxon>Hominidae</taxon>
        <taxon>Homo</taxon>
    </lineage>
</organism>
<proteinExistence type="evidence at transcript level"/>
<name>Q4AE81_HUMAN</name>
<reference evidence="1" key="1">
    <citation type="journal article" date="2005" name="Gene">
        <title>Novel splice variants of human ADAR2 mRNA: skipping of the exon encoding the dsRNA-binding domains, and multiple C-terminal splice sites.</title>
        <authorList>
            <person name="Kawahara Y."/>
            <person name="Ito K."/>
            <person name="Ito M."/>
            <person name="Tsuji S."/>
            <person name="Kwak S."/>
        </authorList>
    </citation>
    <scope>NUCLEOTIDE SEQUENCE</scope>
</reference>
<sequence length="12" mass="1447">MDIEDEENMSFS</sequence>
<dbReference type="EMBL" id="AB194369">
    <property type="protein sequence ID" value="BAE16325.1"/>
    <property type="molecule type" value="mRNA"/>
</dbReference>